<dbReference type="SUPFAM" id="SSF55394">
    <property type="entry name" value="Bactericidal permeability-increasing protein, BPI"/>
    <property type="match status" value="1"/>
</dbReference>
<feature type="transmembrane region" description="Helical" evidence="2">
    <location>
        <begin position="1449"/>
        <end position="1468"/>
    </location>
</feature>
<accession>A0A1Q9D4F4</accession>
<feature type="compositionally biased region" description="Basic and acidic residues" evidence="1">
    <location>
        <begin position="232"/>
        <end position="253"/>
    </location>
</feature>
<feature type="compositionally biased region" description="Basic and acidic residues" evidence="1">
    <location>
        <begin position="150"/>
        <end position="169"/>
    </location>
</feature>
<dbReference type="Gene3D" id="3.15.10.10">
    <property type="entry name" value="Bactericidal permeability-increasing protein, domain 1"/>
    <property type="match status" value="1"/>
</dbReference>
<feature type="transmembrane region" description="Helical" evidence="2">
    <location>
        <begin position="1743"/>
        <end position="1764"/>
    </location>
</feature>
<feature type="transmembrane region" description="Helical" evidence="2">
    <location>
        <begin position="1647"/>
        <end position="1668"/>
    </location>
</feature>
<feature type="chain" id="PRO_5012344628" evidence="3">
    <location>
        <begin position="20"/>
        <end position="1796"/>
    </location>
</feature>
<keyword evidence="3" id="KW-0732">Signal</keyword>
<dbReference type="EMBL" id="LSRX01000731">
    <property type="protein sequence ID" value="OLP90035.1"/>
    <property type="molecule type" value="Genomic_DNA"/>
</dbReference>
<evidence type="ECO:0000313" key="5">
    <source>
        <dbReference type="Proteomes" id="UP000186817"/>
    </source>
</evidence>
<feature type="region of interest" description="Disordered" evidence="1">
    <location>
        <begin position="220"/>
        <end position="255"/>
    </location>
</feature>
<feature type="transmembrane region" description="Helical" evidence="2">
    <location>
        <begin position="1550"/>
        <end position="1570"/>
    </location>
</feature>
<keyword evidence="5" id="KW-1185">Reference proteome</keyword>
<evidence type="ECO:0000256" key="3">
    <source>
        <dbReference type="SAM" id="SignalP"/>
    </source>
</evidence>
<dbReference type="InterPro" id="IPR017943">
    <property type="entry name" value="Bactericidal_perm-incr_a/b_dom"/>
</dbReference>
<keyword evidence="2" id="KW-1133">Transmembrane helix</keyword>
<feature type="region of interest" description="Disordered" evidence="1">
    <location>
        <begin position="139"/>
        <end position="169"/>
    </location>
</feature>
<sequence length="1796" mass="194880">MNALRLTLLALAFLWRAEAQPASPVCCRGAGCWCDLALYPFLDDLMHGFGYDRCLEDGLCEACGDIEREAPHCQATGYRQQVVCLRCQGDSLYLPYCQTGYKIFWISNTSNVNASSASPSAGLFMHSCSAASKAFRHSEPEVMEASVTEPEPRPERERERTTGRQYGLHEDGNEGLVEVLYFLGANALVLMTFGWSLRRQQRRQLEKTMEGLYSCVEDGLPSSRAVSPQRDSLPKPREHRDIRSPSPESEARGIGRSIESLAGAVAKSADERYALVLEGIRETRAVERTLLAKLESRSGYFIFETEERFVEQVVSTALPAVSKPRPSTAAAEVAARNLVERWRAERLPGEALTARDLLRRRGQTANLRYQEVSAAVEKHSDPKESVATELVQQPTVACVFTLEMGIVSLVQHEKMYIPAESPCVMIKWDRANWPLWLSCEGHQKGMKEKPSLMLEWSKTRSLRDALRVEIISDRASMNAFDTVVYHRKELKTLLPPLTNEPHMSVDKWIYQLQKAERAFGQMIFFLSHSLNWCRAVACQRHMAAVWKMIWLMPLLLAVQAQGVPGEDPLAQWLDDLKFNLQDVTQEKAGITVTASKLVCQNLQLTDIQSAVKGVGLSVTLNGVGIKCTGQFEYHGLAIVSGSGDLEAVVKSSPSSTATVALQGGSIDKNVPWTVDASSCSANIDFKITFSGSVISFIVNLFQTPISLLIKSQAVKQACDQLKQMAAGPLSKKLAAFNHLMLPPGSTTLTSLLLESSAVEKAEEAEGLKVTFDSVADDMFQSPEVAQAQAPKNFRHDRRLLEGSGAPTVDWSRDPSVSWMSWLLDDVIGPEKMDQALRWAWKGAKSVDIPGPETPVAVSTIEQPDAGLELKVQAFLKQAVIEGADGMSAFTPVQAIGPNDLRFKISWGTPDVPAFGFGVDVRVKVEAIDLQTKQSQASVEQEMSLHLALLKPSLDATGEILVLESEWPGQHTLAQFLVAPQACLTSVFKSAPALKKLQVQFAGIAAPLSFQAKTVGALEASLAALLNNGVALFNKVYEPLLPGAIERFAGSDALIGKLNAKLKEQLKPGQCISPSMASQKARKTVPQYYSDWPPIFDNYLRKWIDNFFDGLIAANTTTINQGLSDMPKLPLPLDAKFSLRELQATGLDQVSKLRVLVPSETHRSWLGTSAVSKCPSPQAPWRPTFAVSGAVEAGNFKGNGSVITEMPCGTADAQLDVEVDMWALLDMQLPPSMTCALLSPFAHLDIETLNATWTGNGNVIVKPVDGPPQEPLKQLCELHPRLCELGVKFRKYVSTTEGASRLYHLARDVVLAQCTDLPKLSASGQLGALPKDALGYTYVAADNMKLWLASVLIAMALSGTYSFCAHLGKLVRNDDCGEVLPTTPVPLATICWFGKARSQVGIPKTATICTSTLMAAGLVARILACFWLPFAAAGMGITQASGATIFQDDALLEYTFFGIGVQFGVGGSLYCETLWFFMSLVSSLTSHAILVLVWLTPFLAKYRRQLLLLALVLGRFPLSEMETTGNTAMALSSAIQMPLGMTQTLGLGLQAGAYASWFSSVCSLLANLILLKVLPRPVKEKDWAAGKAPLQVTALQGLASCAMIAGLCMWWFCDFMQAVTGGVAGALIDPVSLSASSLGKSDMGLRIMVIWTAIGCPFLHIVAFLLGLWGKAPGIARSLAGFAATFCLLDLFALGFLITFIEGVNGFASSAIRGLAPAVCEVAKEAVGEDCLTMQINVVPLGTIGLLLAAGAWNVLFGVQVLGVGQGKEKPEVRQPLVEAGSLPSTFQECRDPVAPA</sequence>
<gene>
    <name evidence="4" type="ORF">AK812_SmicGene28465</name>
</gene>
<organism evidence="4 5">
    <name type="scientific">Symbiodinium microadriaticum</name>
    <name type="common">Dinoflagellate</name>
    <name type="synonym">Zooxanthella microadriatica</name>
    <dbReference type="NCBI Taxonomy" id="2951"/>
    <lineage>
        <taxon>Eukaryota</taxon>
        <taxon>Sar</taxon>
        <taxon>Alveolata</taxon>
        <taxon>Dinophyceae</taxon>
        <taxon>Suessiales</taxon>
        <taxon>Symbiodiniaceae</taxon>
        <taxon>Symbiodinium</taxon>
    </lineage>
</organism>
<dbReference type="GO" id="GO:0008289">
    <property type="term" value="F:lipid binding"/>
    <property type="evidence" value="ECO:0007669"/>
    <property type="project" value="InterPro"/>
</dbReference>
<keyword evidence="2" id="KW-0472">Membrane</keyword>
<feature type="signal peptide" evidence="3">
    <location>
        <begin position="1"/>
        <end position="19"/>
    </location>
</feature>
<feature type="transmembrane region" description="Helical" evidence="2">
    <location>
        <begin position="1345"/>
        <end position="1367"/>
    </location>
</feature>
<evidence type="ECO:0000256" key="1">
    <source>
        <dbReference type="SAM" id="MobiDB-lite"/>
    </source>
</evidence>
<reference evidence="4 5" key="1">
    <citation type="submission" date="2016-02" db="EMBL/GenBank/DDBJ databases">
        <title>Genome analysis of coral dinoflagellate symbionts highlights evolutionary adaptations to a symbiotic lifestyle.</title>
        <authorList>
            <person name="Aranda M."/>
            <person name="Li Y."/>
            <person name="Liew Y.J."/>
            <person name="Baumgarten S."/>
            <person name="Simakov O."/>
            <person name="Wilson M."/>
            <person name="Piel J."/>
            <person name="Ashoor H."/>
            <person name="Bougouffa S."/>
            <person name="Bajic V.B."/>
            <person name="Ryu T."/>
            <person name="Ravasi T."/>
            <person name="Bayer T."/>
            <person name="Micklem G."/>
            <person name="Kim H."/>
            <person name="Bhak J."/>
            <person name="Lajeunesse T.C."/>
            <person name="Voolstra C.R."/>
        </authorList>
    </citation>
    <scope>NUCLEOTIDE SEQUENCE [LARGE SCALE GENOMIC DNA]</scope>
    <source>
        <strain evidence="4 5">CCMP2467</strain>
    </source>
</reference>
<protein>
    <submittedName>
        <fullName evidence="4">Uncharacterized protein</fullName>
    </submittedName>
</protein>
<evidence type="ECO:0000256" key="2">
    <source>
        <dbReference type="SAM" id="Phobius"/>
    </source>
</evidence>
<dbReference type="OrthoDB" id="432153at2759"/>
<feature type="transmembrane region" description="Helical" evidence="2">
    <location>
        <begin position="1417"/>
        <end position="1437"/>
    </location>
</feature>
<name>A0A1Q9D4F4_SYMMI</name>
<comment type="caution">
    <text evidence="4">The sequence shown here is derived from an EMBL/GenBank/DDBJ whole genome shotgun (WGS) entry which is preliminary data.</text>
</comment>
<proteinExistence type="predicted"/>
<feature type="transmembrane region" description="Helical" evidence="2">
    <location>
        <begin position="1474"/>
        <end position="1494"/>
    </location>
</feature>
<feature type="transmembrane region" description="Helical" evidence="2">
    <location>
        <begin position="1680"/>
        <end position="1700"/>
    </location>
</feature>
<keyword evidence="2" id="KW-0812">Transmembrane</keyword>
<dbReference type="Proteomes" id="UP000186817">
    <property type="component" value="Unassembled WGS sequence"/>
</dbReference>
<evidence type="ECO:0000313" key="4">
    <source>
        <dbReference type="EMBL" id="OLP90035.1"/>
    </source>
</evidence>